<gene>
    <name evidence="2" type="ORF">M422DRAFT_271514</name>
</gene>
<proteinExistence type="predicted"/>
<evidence type="ECO:0000256" key="1">
    <source>
        <dbReference type="SAM" id="Phobius"/>
    </source>
</evidence>
<keyword evidence="1" id="KW-1133">Transmembrane helix</keyword>
<dbReference type="AlphaFoldDB" id="A0A0C9UE41"/>
<feature type="transmembrane region" description="Helical" evidence="1">
    <location>
        <begin position="38"/>
        <end position="59"/>
    </location>
</feature>
<keyword evidence="3" id="KW-1185">Reference proteome</keyword>
<keyword evidence="1" id="KW-0812">Transmembrane</keyword>
<evidence type="ECO:0000313" key="2">
    <source>
        <dbReference type="EMBL" id="KIJ27312.1"/>
    </source>
</evidence>
<keyword evidence="1" id="KW-0472">Membrane</keyword>
<dbReference type="EMBL" id="KN837339">
    <property type="protein sequence ID" value="KIJ27312.1"/>
    <property type="molecule type" value="Genomic_DNA"/>
</dbReference>
<evidence type="ECO:0000313" key="3">
    <source>
        <dbReference type="Proteomes" id="UP000054279"/>
    </source>
</evidence>
<dbReference type="HOGENOM" id="CLU_187066_0_0_1"/>
<organism evidence="2 3">
    <name type="scientific">Sphaerobolus stellatus (strain SS14)</name>
    <dbReference type="NCBI Taxonomy" id="990650"/>
    <lineage>
        <taxon>Eukaryota</taxon>
        <taxon>Fungi</taxon>
        <taxon>Dikarya</taxon>
        <taxon>Basidiomycota</taxon>
        <taxon>Agaricomycotina</taxon>
        <taxon>Agaricomycetes</taxon>
        <taxon>Phallomycetidae</taxon>
        <taxon>Geastrales</taxon>
        <taxon>Sphaerobolaceae</taxon>
        <taxon>Sphaerobolus</taxon>
    </lineage>
</organism>
<dbReference type="Proteomes" id="UP000054279">
    <property type="component" value="Unassembled WGS sequence"/>
</dbReference>
<sequence>MSRPLTDSRWGSDFRINATFLNVLSSAIFASHRLSQQHLSFFATPLIHIVMISTINQVVSKLMRTRTSKFEAVATSDSLPGAQMLDPEDMAW</sequence>
<reference evidence="2 3" key="1">
    <citation type="submission" date="2014-06" db="EMBL/GenBank/DDBJ databases">
        <title>Evolutionary Origins and Diversification of the Mycorrhizal Mutualists.</title>
        <authorList>
            <consortium name="DOE Joint Genome Institute"/>
            <consortium name="Mycorrhizal Genomics Consortium"/>
            <person name="Kohler A."/>
            <person name="Kuo A."/>
            <person name="Nagy L.G."/>
            <person name="Floudas D."/>
            <person name="Copeland A."/>
            <person name="Barry K.W."/>
            <person name="Cichocki N."/>
            <person name="Veneault-Fourrey C."/>
            <person name="LaButti K."/>
            <person name="Lindquist E.A."/>
            <person name="Lipzen A."/>
            <person name="Lundell T."/>
            <person name="Morin E."/>
            <person name="Murat C."/>
            <person name="Riley R."/>
            <person name="Ohm R."/>
            <person name="Sun H."/>
            <person name="Tunlid A."/>
            <person name="Henrissat B."/>
            <person name="Grigoriev I.V."/>
            <person name="Hibbett D.S."/>
            <person name="Martin F."/>
        </authorList>
    </citation>
    <scope>NUCLEOTIDE SEQUENCE [LARGE SCALE GENOMIC DNA]</scope>
    <source>
        <strain evidence="2 3">SS14</strain>
    </source>
</reference>
<accession>A0A0C9UE41</accession>
<protein>
    <submittedName>
        <fullName evidence="2">Uncharacterized protein</fullName>
    </submittedName>
</protein>
<name>A0A0C9UE41_SPHS4</name>